<dbReference type="EnsemblMetazoa" id="ACHR009199-RA">
    <property type="protein sequence ID" value="ACHR009199-PA"/>
    <property type="gene ID" value="ACHR009199"/>
</dbReference>
<dbReference type="AlphaFoldDB" id="A0A182KEL1"/>
<feature type="signal peptide" evidence="1">
    <location>
        <begin position="1"/>
        <end position="23"/>
    </location>
</feature>
<dbReference type="InterPro" id="IPR036508">
    <property type="entry name" value="Chitin-bd_dom_sf"/>
</dbReference>
<sequence>MGAIVWILGLCCALSVVLQTVGADEHLPIVLRMQRTVASDINNVLNNPSISEQCKTRGITCGSCSSVMICSHEKQTVGSYECSSIDAQRPYCTGNGVCTNSMEEKCKTPSELCPPESTGSYYPVPGNCSESVYCAKDNTAVKTSAPSSSYYFNSIKQSWTLRKTAADCFQINCLSATMQNKFYVYKPNPQLYVYCATFGPMTFKCGANEEFNESKRACEFACKKEGNVGIPDGNGGFLKDRYYSCLATASGSFQLFELNCPVGLIFIDDDCKLAPLSPPS</sequence>
<evidence type="ECO:0000313" key="3">
    <source>
        <dbReference type="Proteomes" id="UP000075881"/>
    </source>
</evidence>
<reference evidence="3" key="1">
    <citation type="submission" date="2013-03" db="EMBL/GenBank/DDBJ databases">
        <title>The Genome Sequence of Anopheles christyi ACHKN1017.</title>
        <authorList>
            <consortium name="The Broad Institute Genomics Platform"/>
            <person name="Neafsey D.E."/>
            <person name="Besansky N."/>
            <person name="Walker B."/>
            <person name="Young S.K."/>
            <person name="Zeng Q."/>
            <person name="Gargeya S."/>
            <person name="Fitzgerald M."/>
            <person name="Haas B."/>
            <person name="Abouelleil A."/>
            <person name="Allen A.W."/>
            <person name="Alvarado L."/>
            <person name="Arachchi H.M."/>
            <person name="Berlin A.M."/>
            <person name="Chapman S.B."/>
            <person name="Gainer-Dewar J."/>
            <person name="Goldberg J."/>
            <person name="Griggs A."/>
            <person name="Gujja S."/>
            <person name="Hansen M."/>
            <person name="Howarth C."/>
            <person name="Imamovic A."/>
            <person name="Ireland A."/>
            <person name="Larimer J."/>
            <person name="McCowan C."/>
            <person name="Murphy C."/>
            <person name="Pearson M."/>
            <person name="Poon T.W."/>
            <person name="Priest M."/>
            <person name="Roberts A."/>
            <person name="Saif S."/>
            <person name="Shea T."/>
            <person name="Sisk P."/>
            <person name="Sykes S."/>
            <person name="Wortman J."/>
            <person name="Nusbaum C."/>
            <person name="Birren B."/>
        </authorList>
    </citation>
    <scope>NUCLEOTIDE SEQUENCE [LARGE SCALE GENOMIC DNA]</scope>
    <source>
        <strain evidence="3">ACHKN1017</strain>
    </source>
</reference>
<reference evidence="2" key="2">
    <citation type="submission" date="2020-05" db="UniProtKB">
        <authorList>
            <consortium name="EnsemblMetazoa"/>
        </authorList>
    </citation>
    <scope>IDENTIFICATION</scope>
    <source>
        <strain evidence="2">ACHKN1017</strain>
    </source>
</reference>
<keyword evidence="1" id="KW-0732">Signal</keyword>
<name>A0A182KEL1_9DIPT</name>
<dbReference type="Proteomes" id="UP000075881">
    <property type="component" value="Unassembled WGS sequence"/>
</dbReference>
<feature type="chain" id="PRO_5008125451" description="BPTI/Kunitz inhibitor domain-containing protein" evidence="1">
    <location>
        <begin position="24"/>
        <end position="280"/>
    </location>
</feature>
<dbReference type="GO" id="GO:0008061">
    <property type="term" value="F:chitin binding"/>
    <property type="evidence" value="ECO:0007669"/>
    <property type="project" value="InterPro"/>
</dbReference>
<evidence type="ECO:0000256" key="1">
    <source>
        <dbReference type="SAM" id="SignalP"/>
    </source>
</evidence>
<dbReference type="VEuPathDB" id="VectorBase:ACHR009199"/>
<keyword evidence="3" id="KW-1185">Reference proteome</keyword>
<evidence type="ECO:0000313" key="2">
    <source>
        <dbReference type="EnsemblMetazoa" id="ACHR009199-PA"/>
    </source>
</evidence>
<protein>
    <recommendedName>
        <fullName evidence="4">BPTI/Kunitz inhibitor domain-containing protein</fullName>
    </recommendedName>
</protein>
<dbReference type="SUPFAM" id="SSF57625">
    <property type="entry name" value="Invertebrate chitin-binding proteins"/>
    <property type="match status" value="1"/>
</dbReference>
<dbReference type="STRING" id="43041.A0A182KEL1"/>
<organism evidence="2 3">
    <name type="scientific">Anopheles christyi</name>
    <dbReference type="NCBI Taxonomy" id="43041"/>
    <lineage>
        <taxon>Eukaryota</taxon>
        <taxon>Metazoa</taxon>
        <taxon>Ecdysozoa</taxon>
        <taxon>Arthropoda</taxon>
        <taxon>Hexapoda</taxon>
        <taxon>Insecta</taxon>
        <taxon>Pterygota</taxon>
        <taxon>Neoptera</taxon>
        <taxon>Endopterygota</taxon>
        <taxon>Diptera</taxon>
        <taxon>Nematocera</taxon>
        <taxon>Culicoidea</taxon>
        <taxon>Culicidae</taxon>
        <taxon>Anophelinae</taxon>
        <taxon>Anopheles</taxon>
    </lineage>
</organism>
<evidence type="ECO:0008006" key="4">
    <source>
        <dbReference type="Google" id="ProtNLM"/>
    </source>
</evidence>
<proteinExistence type="predicted"/>
<accession>A0A182KEL1</accession>